<dbReference type="STRING" id="1392247.A0A3N4KI49"/>
<keyword evidence="2 3" id="KW-0694">RNA-binding</keyword>
<evidence type="ECO:0000256" key="2">
    <source>
        <dbReference type="ARBA" id="ARBA00022884"/>
    </source>
</evidence>
<gene>
    <name evidence="6" type="ORF">P167DRAFT_607300</name>
</gene>
<feature type="region of interest" description="Disordered" evidence="4">
    <location>
        <begin position="189"/>
        <end position="209"/>
    </location>
</feature>
<keyword evidence="7" id="KW-1185">Reference proteome</keyword>
<dbReference type="Gene3D" id="2.40.50.140">
    <property type="entry name" value="Nucleic acid-binding proteins"/>
    <property type="match status" value="1"/>
</dbReference>
<evidence type="ECO:0000256" key="4">
    <source>
        <dbReference type="SAM" id="MobiDB-lite"/>
    </source>
</evidence>
<reference evidence="6 7" key="1">
    <citation type="journal article" date="2018" name="Nat. Ecol. Evol.">
        <title>Pezizomycetes genomes reveal the molecular basis of ectomycorrhizal truffle lifestyle.</title>
        <authorList>
            <person name="Murat C."/>
            <person name="Payen T."/>
            <person name="Noel B."/>
            <person name="Kuo A."/>
            <person name="Morin E."/>
            <person name="Chen J."/>
            <person name="Kohler A."/>
            <person name="Krizsan K."/>
            <person name="Balestrini R."/>
            <person name="Da Silva C."/>
            <person name="Montanini B."/>
            <person name="Hainaut M."/>
            <person name="Levati E."/>
            <person name="Barry K.W."/>
            <person name="Belfiori B."/>
            <person name="Cichocki N."/>
            <person name="Clum A."/>
            <person name="Dockter R.B."/>
            <person name="Fauchery L."/>
            <person name="Guy J."/>
            <person name="Iotti M."/>
            <person name="Le Tacon F."/>
            <person name="Lindquist E.A."/>
            <person name="Lipzen A."/>
            <person name="Malagnac F."/>
            <person name="Mello A."/>
            <person name="Molinier V."/>
            <person name="Miyauchi S."/>
            <person name="Poulain J."/>
            <person name="Riccioni C."/>
            <person name="Rubini A."/>
            <person name="Sitrit Y."/>
            <person name="Splivallo R."/>
            <person name="Traeger S."/>
            <person name="Wang M."/>
            <person name="Zifcakova L."/>
            <person name="Wipf D."/>
            <person name="Zambonelli A."/>
            <person name="Paolocci F."/>
            <person name="Nowrousian M."/>
            <person name="Ottonello S."/>
            <person name="Baldrian P."/>
            <person name="Spatafora J.W."/>
            <person name="Henrissat B."/>
            <person name="Nagy L.G."/>
            <person name="Aury J.M."/>
            <person name="Wincker P."/>
            <person name="Grigoriev I.V."/>
            <person name="Bonfante P."/>
            <person name="Martin F.M."/>
        </authorList>
    </citation>
    <scope>NUCLEOTIDE SEQUENCE [LARGE SCALE GENOMIC DNA]</scope>
    <source>
        <strain evidence="6 7">CCBAS932</strain>
    </source>
</reference>
<dbReference type="Gene3D" id="1.20.1050.130">
    <property type="match status" value="1"/>
</dbReference>
<dbReference type="InParanoid" id="A0A3N4KI49"/>
<dbReference type="InterPro" id="IPR051270">
    <property type="entry name" value="Tyrosine-tRNA_ligase_regulator"/>
</dbReference>
<dbReference type="AlphaFoldDB" id="A0A3N4KI49"/>
<dbReference type="InterPro" id="IPR036282">
    <property type="entry name" value="Glutathione-S-Trfase_C_sf"/>
</dbReference>
<evidence type="ECO:0000313" key="6">
    <source>
        <dbReference type="EMBL" id="RPB10234.1"/>
    </source>
</evidence>
<dbReference type="PROSITE" id="PS50886">
    <property type="entry name" value="TRBD"/>
    <property type="match status" value="1"/>
</dbReference>
<dbReference type="GO" id="GO:0017102">
    <property type="term" value="C:methionyl glutamyl tRNA synthetase complex"/>
    <property type="evidence" value="ECO:0007669"/>
    <property type="project" value="TreeGrafter"/>
</dbReference>
<dbReference type="InterPro" id="IPR002547">
    <property type="entry name" value="tRNA-bd_dom"/>
</dbReference>
<proteinExistence type="predicted"/>
<feature type="compositionally biased region" description="Basic and acidic residues" evidence="4">
    <location>
        <begin position="189"/>
        <end position="200"/>
    </location>
</feature>
<dbReference type="InterPro" id="IPR053836">
    <property type="entry name" value="Arc1-like_N"/>
</dbReference>
<name>A0A3N4KI49_9PEZI</name>
<dbReference type="Proteomes" id="UP000277580">
    <property type="component" value="Unassembled WGS sequence"/>
</dbReference>
<protein>
    <submittedName>
        <fullName evidence="6">Nucleic acid-binding protein</fullName>
    </submittedName>
</protein>
<dbReference type="Pfam" id="PF01588">
    <property type="entry name" value="tRNA_bind"/>
    <property type="match status" value="1"/>
</dbReference>
<dbReference type="PANTHER" id="PTHR11586:SF33">
    <property type="entry name" value="AMINOACYL TRNA SYNTHASE COMPLEX-INTERACTING MULTIFUNCTIONAL PROTEIN 1"/>
    <property type="match status" value="1"/>
</dbReference>
<dbReference type="Pfam" id="PF21972">
    <property type="entry name" value="Arc1p_N_like"/>
    <property type="match status" value="1"/>
</dbReference>
<dbReference type="FunCoup" id="A0A3N4KI49">
    <property type="interactions" value="332"/>
</dbReference>
<dbReference type="InterPro" id="IPR012340">
    <property type="entry name" value="NA-bd_OB-fold"/>
</dbReference>
<evidence type="ECO:0000313" key="7">
    <source>
        <dbReference type="Proteomes" id="UP000277580"/>
    </source>
</evidence>
<evidence type="ECO:0000256" key="1">
    <source>
        <dbReference type="ARBA" id="ARBA00022555"/>
    </source>
</evidence>
<feature type="domain" description="TRNA-binding" evidence="5">
    <location>
        <begin position="263"/>
        <end position="394"/>
    </location>
</feature>
<sequence length="474" mass="50973">MAGYTLSVAPNDKPLQLLISSFKNLLTPTVTVSESTPAVSQLVLSNADTVAGTNTIVSHLSTLIPAFKEDQYTDLEKAEIAQWLTLTASSPIIEDTLRLLNDELKLRTTILGEKPSIADVVMYARLKDDVAGWTDDQRTGETGYRNIVRWVDFIQNSPVFGLNLPEGEKVKIDPSKVLVYLKPEEAVKEKKKEGAEGEKKVKGRAGAAEKAKEKVVEAKEVVKEEVNKAATAVAGDGKKQQKKEKKEKGPRREAPPKEEPVLSPYQIDLRVGHVLYCTPHPNADSLFVSTIAMGDPADSALVTPPGTLTLPESVLAAHNPLPPVRTVCSGLNGLVPLEAMQNRKVVVVANLKPVTMRGVKSAAMVLAASPVGDDHGKVELVAPPEGAVAGERVYFEGYKGEPEAVLNPKKKIWEAIQPGFSTSEENEVIFDRSKAGWEGDAAKGKAPGEGPVGKLMVEGKGTCRVESLKGATVR</sequence>
<dbReference type="CDD" id="cd10304">
    <property type="entry name" value="GST_C_Arc1p_N_like"/>
    <property type="match status" value="1"/>
</dbReference>
<feature type="compositionally biased region" description="Basic and acidic residues" evidence="4">
    <location>
        <begin position="236"/>
        <end position="260"/>
    </location>
</feature>
<evidence type="ECO:0000256" key="3">
    <source>
        <dbReference type="PROSITE-ProRule" id="PRU00209"/>
    </source>
</evidence>
<feature type="region of interest" description="Disordered" evidence="4">
    <location>
        <begin position="231"/>
        <end position="263"/>
    </location>
</feature>
<accession>A0A3N4KI49</accession>
<dbReference type="GO" id="GO:0000049">
    <property type="term" value="F:tRNA binding"/>
    <property type="evidence" value="ECO:0007669"/>
    <property type="project" value="UniProtKB-UniRule"/>
</dbReference>
<dbReference type="SUPFAM" id="SSF47616">
    <property type="entry name" value="GST C-terminal domain-like"/>
    <property type="match status" value="1"/>
</dbReference>
<evidence type="ECO:0000259" key="5">
    <source>
        <dbReference type="PROSITE" id="PS50886"/>
    </source>
</evidence>
<dbReference type="OrthoDB" id="19141at2759"/>
<dbReference type="EMBL" id="ML119144">
    <property type="protein sequence ID" value="RPB10234.1"/>
    <property type="molecule type" value="Genomic_DNA"/>
</dbReference>
<organism evidence="6 7">
    <name type="scientific">Morchella conica CCBAS932</name>
    <dbReference type="NCBI Taxonomy" id="1392247"/>
    <lineage>
        <taxon>Eukaryota</taxon>
        <taxon>Fungi</taxon>
        <taxon>Dikarya</taxon>
        <taxon>Ascomycota</taxon>
        <taxon>Pezizomycotina</taxon>
        <taxon>Pezizomycetes</taxon>
        <taxon>Pezizales</taxon>
        <taxon>Morchellaceae</taxon>
        <taxon>Morchella</taxon>
    </lineage>
</organism>
<dbReference type="PANTHER" id="PTHR11586">
    <property type="entry name" value="TRNA-AMINOACYLATION COFACTOR ARC1 FAMILY MEMBER"/>
    <property type="match status" value="1"/>
</dbReference>
<keyword evidence="1 3" id="KW-0820">tRNA-binding</keyword>
<dbReference type="SUPFAM" id="SSF50249">
    <property type="entry name" value="Nucleic acid-binding proteins"/>
    <property type="match status" value="1"/>
</dbReference>